<dbReference type="InParanoid" id="K1VXS5"/>
<sequence length="262" mass="29868">MSDWDSTDFGAWDGLLEDLEEAEEVIGDGFLSEDTDSGLGIGRLINQARRQQQRKRLYKRPQLNGNVPSPYVRQPDIAIHPPKGSKIAQFPLEATKGYPSLDAAFYHLNSIALTLGFAFTRGGGKDRDNRYHHKSFHCYYGPTPGRGRNAQAYKNEVRCTYAISVGHHEEDGWYRVLYERRKHHQDTEEPKGTPSMLRTCLDLNDEWIADLVELGRPPREIGARLPQSQVLHNKQALYRRCTKHAKRLKHVCHNHAVTTPSA</sequence>
<gene>
    <name evidence="1" type="ORF">A1Q2_00346</name>
</gene>
<accession>K1VXS5</accession>
<organism evidence="1 2">
    <name type="scientific">Trichosporon asahii var. asahii (strain CBS 8904)</name>
    <name type="common">Yeast</name>
    <dbReference type="NCBI Taxonomy" id="1220162"/>
    <lineage>
        <taxon>Eukaryota</taxon>
        <taxon>Fungi</taxon>
        <taxon>Dikarya</taxon>
        <taxon>Basidiomycota</taxon>
        <taxon>Agaricomycotina</taxon>
        <taxon>Tremellomycetes</taxon>
        <taxon>Trichosporonales</taxon>
        <taxon>Trichosporonaceae</taxon>
        <taxon>Trichosporon</taxon>
    </lineage>
</organism>
<reference evidence="1 2" key="1">
    <citation type="journal article" date="2012" name="Eukaryot. Cell">
        <title>Genome sequence of the Trichosporon asahii environmental strain CBS 8904.</title>
        <authorList>
            <person name="Yang R.Y."/>
            <person name="Li H.T."/>
            <person name="Zhu H."/>
            <person name="Zhou G.P."/>
            <person name="Wang M."/>
            <person name="Wang L."/>
        </authorList>
    </citation>
    <scope>NUCLEOTIDE SEQUENCE [LARGE SCALE GENOMIC DNA]</scope>
    <source>
        <strain evidence="1 2">CBS 8904</strain>
    </source>
</reference>
<protein>
    <submittedName>
        <fullName evidence="1">Uncharacterized protein</fullName>
    </submittedName>
</protein>
<evidence type="ECO:0000313" key="2">
    <source>
        <dbReference type="Proteomes" id="UP000006757"/>
    </source>
</evidence>
<evidence type="ECO:0000313" key="1">
    <source>
        <dbReference type="EMBL" id="EKD05356.1"/>
    </source>
</evidence>
<keyword evidence="2" id="KW-1185">Reference proteome</keyword>
<dbReference type="EMBL" id="AMBO01000107">
    <property type="protein sequence ID" value="EKD05356.1"/>
    <property type="molecule type" value="Genomic_DNA"/>
</dbReference>
<dbReference type="HOGENOM" id="CLU_1062405_0_0_1"/>
<comment type="caution">
    <text evidence="1">The sequence shown here is derived from an EMBL/GenBank/DDBJ whole genome shotgun (WGS) entry which is preliminary data.</text>
</comment>
<name>K1VXS5_TRIAC</name>
<dbReference type="Proteomes" id="UP000006757">
    <property type="component" value="Unassembled WGS sequence"/>
</dbReference>
<dbReference type="AlphaFoldDB" id="K1VXS5"/>
<dbReference type="STRING" id="1220162.K1VXS5"/>
<proteinExistence type="predicted"/>